<dbReference type="EMBL" id="HBIH01017135">
    <property type="protein sequence ID" value="CAE0326302.1"/>
    <property type="molecule type" value="Transcribed_RNA"/>
</dbReference>
<protein>
    <submittedName>
        <fullName evidence="1">Uncharacterized protein</fullName>
    </submittedName>
</protein>
<proteinExistence type="predicted"/>
<accession>A0A7S3IKT2</accession>
<dbReference type="AlphaFoldDB" id="A0A7S3IKT2"/>
<evidence type="ECO:0000313" key="1">
    <source>
        <dbReference type="EMBL" id="CAE0326302.1"/>
    </source>
</evidence>
<reference evidence="1" key="1">
    <citation type="submission" date="2021-01" db="EMBL/GenBank/DDBJ databases">
        <authorList>
            <person name="Corre E."/>
            <person name="Pelletier E."/>
            <person name="Niang G."/>
            <person name="Scheremetjew M."/>
            <person name="Finn R."/>
            <person name="Kale V."/>
            <person name="Holt S."/>
            <person name="Cochrane G."/>
            <person name="Meng A."/>
            <person name="Brown T."/>
            <person name="Cohen L."/>
        </authorList>
    </citation>
    <scope>NUCLEOTIDE SEQUENCE</scope>
    <source>
        <strain evidence="1">S3</strain>
    </source>
</reference>
<name>A0A7S3IKT2_9SPIT</name>
<organism evidence="1">
    <name type="scientific">Strombidium inclinatum</name>
    <dbReference type="NCBI Taxonomy" id="197538"/>
    <lineage>
        <taxon>Eukaryota</taxon>
        <taxon>Sar</taxon>
        <taxon>Alveolata</taxon>
        <taxon>Ciliophora</taxon>
        <taxon>Intramacronucleata</taxon>
        <taxon>Spirotrichea</taxon>
        <taxon>Oligotrichia</taxon>
        <taxon>Strombidiidae</taxon>
        <taxon>Strombidium</taxon>
    </lineage>
</organism>
<gene>
    <name evidence="1" type="ORF">SINC0208_LOCUS6929</name>
</gene>
<sequence>MRVPVWVESQLEAVVAAIIVISVHLQELRLDSPHPFLRVEAFLLGVAHCLRVVASSLDVADMLVEFLDLVRDFLAEVFLGPLLHLGGSCPEVLGGQRAVLEELLICYFISRLLLEDVVNLDGVLVYQIQDLVFAPNHVGDLHVLEIDLRVVQGAAQNTS</sequence>